<dbReference type="InterPro" id="IPR004843">
    <property type="entry name" value="Calcineurin-like_PHP"/>
</dbReference>
<dbReference type="GO" id="GO:0016788">
    <property type="term" value="F:hydrolase activity, acting on ester bonds"/>
    <property type="evidence" value="ECO:0007669"/>
    <property type="project" value="TreeGrafter"/>
</dbReference>
<keyword evidence="3" id="KW-1185">Reference proteome</keyword>
<evidence type="ECO:0000259" key="1">
    <source>
        <dbReference type="Pfam" id="PF00149"/>
    </source>
</evidence>
<dbReference type="PANTHER" id="PTHR32440:SF11">
    <property type="entry name" value="METALLOPHOSPHOESTERASE DOMAIN-CONTAINING PROTEIN"/>
    <property type="match status" value="1"/>
</dbReference>
<dbReference type="RefSeq" id="WP_076929476.1">
    <property type="nucleotide sequence ID" value="NZ_LT605205.1"/>
</dbReference>
<dbReference type="KEGG" id="psac:PSM36_1071"/>
<dbReference type="CDD" id="cd07383">
    <property type="entry name" value="MPP_Dcr2"/>
    <property type="match status" value="1"/>
</dbReference>
<dbReference type="GO" id="GO:0005737">
    <property type="term" value="C:cytoplasm"/>
    <property type="evidence" value="ECO:0007669"/>
    <property type="project" value="TreeGrafter"/>
</dbReference>
<evidence type="ECO:0000313" key="2">
    <source>
        <dbReference type="EMBL" id="SCD19896.1"/>
    </source>
</evidence>
<dbReference type="EMBL" id="LT605205">
    <property type="protein sequence ID" value="SCD19896.1"/>
    <property type="molecule type" value="Genomic_DNA"/>
</dbReference>
<dbReference type="Proteomes" id="UP000187464">
    <property type="component" value="Chromosome I"/>
</dbReference>
<dbReference type="PIRSF" id="PIRSF030250">
    <property type="entry name" value="Ptase_At2g46880"/>
    <property type="match status" value="1"/>
</dbReference>
<dbReference type="SUPFAM" id="SSF56300">
    <property type="entry name" value="Metallo-dependent phosphatases"/>
    <property type="match status" value="1"/>
</dbReference>
<dbReference type="PANTHER" id="PTHR32440">
    <property type="entry name" value="PHOSPHATASE DCR2-RELATED-RELATED"/>
    <property type="match status" value="1"/>
</dbReference>
<dbReference type="AlphaFoldDB" id="A0A1R3SU90"/>
<feature type="domain" description="Calcineurin-like phosphoesterase" evidence="1">
    <location>
        <begin position="31"/>
        <end position="222"/>
    </location>
</feature>
<dbReference type="Pfam" id="PF00149">
    <property type="entry name" value="Metallophos"/>
    <property type="match status" value="1"/>
</dbReference>
<evidence type="ECO:0000313" key="3">
    <source>
        <dbReference type="Proteomes" id="UP000187464"/>
    </source>
</evidence>
<accession>A0A1R3SU90</accession>
<proteinExistence type="predicted"/>
<reference evidence="2 3" key="1">
    <citation type="submission" date="2016-08" db="EMBL/GenBank/DDBJ databases">
        <authorList>
            <person name="Seilhamer J.J."/>
        </authorList>
    </citation>
    <scope>NUCLEOTIDE SEQUENCE [LARGE SCALE GENOMIC DNA]</scope>
    <source>
        <strain evidence="2">M3/6</strain>
    </source>
</reference>
<dbReference type="InterPro" id="IPR011230">
    <property type="entry name" value="PAP14/16/28/29"/>
</dbReference>
<sequence length="330" mass="37694">MNKKLIIILLLGVFTFSLNAQKLSFKKDGTFKIVQFTDMHYKHGDPKSDTTLMLIPRILDTEKPDMVIFTGDIVTGAVQEGWDAVTKFVIDRKIPFAVTLGNHDHEQGVTREEIADIVTSYPFNINRLSEISHGRVMDNVIPVYSSLKPLKEAALIYCFDTGAYSTIDGVGGYDWMTTKQIEWYREQSIHYTVKNNFHPLPALAYFHIPLPEYKLAFDDEKNIRYGERKEDECPPGLNSGMFFSMKEMGDIMGTFVGHDHVNDYIVNYHGIALTYGHFSGWKTTYTPEINGARIVVLKEGKREFDTWLHQLDGNIKHKVSYPSQLLNPAK</sequence>
<gene>
    <name evidence="2" type="ORF">PSM36_1071</name>
</gene>
<dbReference type="Gene3D" id="3.60.21.10">
    <property type="match status" value="1"/>
</dbReference>
<organism evidence="2 3">
    <name type="scientific">Proteiniphilum saccharofermentans</name>
    <dbReference type="NCBI Taxonomy" id="1642647"/>
    <lineage>
        <taxon>Bacteria</taxon>
        <taxon>Pseudomonadati</taxon>
        <taxon>Bacteroidota</taxon>
        <taxon>Bacteroidia</taxon>
        <taxon>Bacteroidales</taxon>
        <taxon>Dysgonomonadaceae</taxon>
        <taxon>Proteiniphilum</taxon>
    </lineage>
</organism>
<protein>
    <submittedName>
        <fullName evidence="2">Saccharomyces cerevisiae DCR2 phosphatase</fullName>
    </submittedName>
</protein>
<dbReference type="STRING" id="1642647.PSM36_1071"/>
<dbReference type="InterPro" id="IPR029052">
    <property type="entry name" value="Metallo-depent_PP-like"/>
</dbReference>
<name>A0A1R3SU90_9BACT</name>